<dbReference type="GO" id="GO:0009850">
    <property type="term" value="P:auxin metabolic process"/>
    <property type="evidence" value="ECO:0007669"/>
    <property type="project" value="TreeGrafter"/>
</dbReference>
<reference evidence="1" key="1">
    <citation type="journal article" date="2019" name="Sci. Rep.">
        <title>Draft genome of Tanacetum cinerariifolium, the natural source of mosquito coil.</title>
        <authorList>
            <person name="Yamashiro T."/>
            <person name="Shiraishi A."/>
            <person name="Satake H."/>
            <person name="Nakayama K."/>
        </authorList>
    </citation>
    <scope>NUCLEOTIDE SEQUENCE</scope>
</reference>
<dbReference type="EMBL" id="BKCJ010007460">
    <property type="protein sequence ID" value="GEU77376.1"/>
    <property type="molecule type" value="Genomic_DNA"/>
</dbReference>
<comment type="caution">
    <text evidence="1">The sequence shown here is derived from an EMBL/GenBank/DDBJ whole genome shotgun (WGS) entry which is preliminary data.</text>
</comment>
<dbReference type="InterPro" id="IPR017439">
    <property type="entry name" value="Amidohydrolase"/>
</dbReference>
<organism evidence="1">
    <name type="scientific">Tanacetum cinerariifolium</name>
    <name type="common">Dalmatian daisy</name>
    <name type="synonym">Chrysanthemum cinerariifolium</name>
    <dbReference type="NCBI Taxonomy" id="118510"/>
    <lineage>
        <taxon>Eukaryota</taxon>
        <taxon>Viridiplantae</taxon>
        <taxon>Streptophyta</taxon>
        <taxon>Embryophyta</taxon>
        <taxon>Tracheophyta</taxon>
        <taxon>Spermatophyta</taxon>
        <taxon>Magnoliopsida</taxon>
        <taxon>eudicotyledons</taxon>
        <taxon>Gunneridae</taxon>
        <taxon>Pentapetalae</taxon>
        <taxon>asterids</taxon>
        <taxon>campanulids</taxon>
        <taxon>Asterales</taxon>
        <taxon>Asteraceae</taxon>
        <taxon>Asteroideae</taxon>
        <taxon>Anthemideae</taxon>
        <taxon>Anthemidinae</taxon>
        <taxon>Tanacetum</taxon>
    </lineage>
</organism>
<dbReference type="PANTHER" id="PTHR11014:SF63">
    <property type="entry name" value="METALLOPEPTIDASE, PUTATIVE (AFU_ORTHOLOGUE AFUA_6G09600)-RELATED"/>
    <property type="match status" value="1"/>
</dbReference>
<dbReference type="PANTHER" id="PTHR11014">
    <property type="entry name" value="PEPTIDASE M20 FAMILY MEMBER"/>
    <property type="match status" value="1"/>
</dbReference>
<sequence length="293" mass="32985">MDQTGRLGYPVTDNDVGMYEHAKTVAEIVLGKPNVQLLTPLMASEDFSFFTHRVPSAMFFIGIKNMTHVAHNLHSPYFIIDEEVLPLGAALHAAVAISYLDSHGGGGANHSREKVGAGTFEGVVVEHEEIWSLWEWIKHEELRVTGHCDASWQTDKDDTRSQSGWIFLLNGGAVTWKNSKQDTVADSTCESEYILACEASKESIWMKNFIGDHRVVLTVQYPIKIFCDNESAVTLTKEPNDHGKLKHTERKYHFVRRKVEGHVIMKHIRSEDNPADQFTKAWLCSDTMNMLGA</sequence>
<evidence type="ECO:0000313" key="1">
    <source>
        <dbReference type="EMBL" id="GEU77376.1"/>
    </source>
</evidence>
<dbReference type="GO" id="GO:0010179">
    <property type="term" value="F:IAA-Ala conjugate hydrolase activity"/>
    <property type="evidence" value="ECO:0007669"/>
    <property type="project" value="TreeGrafter"/>
</dbReference>
<proteinExistence type="predicted"/>
<dbReference type="InterPro" id="IPR002933">
    <property type="entry name" value="Peptidase_M20"/>
</dbReference>
<gene>
    <name evidence="1" type="ORF">Tci_049354</name>
</gene>
<dbReference type="SUPFAM" id="SSF53187">
    <property type="entry name" value="Zn-dependent exopeptidases"/>
    <property type="match status" value="1"/>
</dbReference>
<dbReference type="GO" id="GO:0005783">
    <property type="term" value="C:endoplasmic reticulum"/>
    <property type="evidence" value="ECO:0007669"/>
    <property type="project" value="TreeGrafter"/>
</dbReference>
<protein>
    <submittedName>
        <fullName evidence="1">Putative retrotransposon protein</fullName>
    </submittedName>
</protein>
<dbReference type="Pfam" id="PF01546">
    <property type="entry name" value="Peptidase_M20"/>
    <property type="match status" value="1"/>
</dbReference>
<dbReference type="Gene3D" id="3.40.630.10">
    <property type="entry name" value="Zn peptidases"/>
    <property type="match status" value="1"/>
</dbReference>
<dbReference type="CDD" id="cd09272">
    <property type="entry name" value="RNase_HI_RT_Ty1"/>
    <property type="match status" value="1"/>
</dbReference>
<name>A0A6L2MTR2_TANCI</name>
<accession>A0A6L2MTR2</accession>
<dbReference type="AlphaFoldDB" id="A0A6L2MTR2"/>